<feature type="compositionally biased region" description="Basic residues" evidence="1">
    <location>
        <begin position="1"/>
        <end position="14"/>
    </location>
</feature>
<organism evidence="2 3">
    <name type="scientific">Panagrolaimus davidi</name>
    <dbReference type="NCBI Taxonomy" id="227884"/>
    <lineage>
        <taxon>Eukaryota</taxon>
        <taxon>Metazoa</taxon>
        <taxon>Ecdysozoa</taxon>
        <taxon>Nematoda</taxon>
        <taxon>Chromadorea</taxon>
        <taxon>Rhabditida</taxon>
        <taxon>Tylenchina</taxon>
        <taxon>Panagrolaimomorpha</taxon>
        <taxon>Panagrolaimoidea</taxon>
        <taxon>Panagrolaimidae</taxon>
        <taxon>Panagrolaimus</taxon>
    </lineage>
</organism>
<accession>A0A914P0S5</accession>
<keyword evidence="2" id="KW-1185">Reference proteome</keyword>
<sequence length="183" mass="20840">MDGMKKKRGAPPKHVCKDHPNGEDKSCAECNRLKDDAHNRDSKKYTTKTERLNQQLENGIPDIKFIFDSFKEILICLRCFNRNMLSRDAHKYSEALVAELEEVKSPPTEKELAAMEEQKQAVTKKQKELAAVHLSRAKKSKAEEELPTQHDQFLKKTVDLAGTTVQWVKDAVKNSGANCNMQQ</sequence>
<name>A0A914P0S5_9BILA</name>
<dbReference type="WBParaSite" id="PDA_v2.g11366.t1">
    <property type="protein sequence ID" value="PDA_v2.g11366.t1"/>
    <property type="gene ID" value="PDA_v2.g11366"/>
</dbReference>
<protein>
    <submittedName>
        <fullName evidence="3">Uncharacterized protein</fullName>
    </submittedName>
</protein>
<reference evidence="3" key="1">
    <citation type="submission" date="2022-11" db="UniProtKB">
        <authorList>
            <consortium name="WormBaseParasite"/>
        </authorList>
    </citation>
    <scope>IDENTIFICATION</scope>
</reference>
<feature type="region of interest" description="Disordered" evidence="1">
    <location>
        <begin position="1"/>
        <end position="24"/>
    </location>
</feature>
<evidence type="ECO:0000313" key="3">
    <source>
        <dbReference type="WBParaSite" id="PDA_v2.g11366.t1"/>
    </source>
</evidence>
<proteinExistence type="predicted"/>
<dbReference type="Proteomes" id="UP000887578">
    <property type="component" value="Unplaced"/>
</dbReference>
<evidence type="ECO:0000313" key="2">
    <source>
        <dbReference type="Proteomes" id="UP000887578"/>
    </source>
</evidence>
<feature type="compositionally biased region" description="Basic and acidic residues" evidence="1">
    <location>
        <begin position="15"/>
        <end position="24"/>
    </location>
</feature>
<dbReference type="AlphaFoldDB" id="A0A914P0S5"/>
<evidence type="ECO:0000256" key="1">
    <source>
        <dbReference type="SAM" id="MobiDB-lite"/>
    </source>
</evidence>